<reference evidence="1 2" key="1">
    <citation type="submission" date="2018-11" db="EMBL/GenBank/DDBJ databases">
        <authorList>
            <consortium name="Pathogen Informatics"/>
        </authorList>
    </citation>
    <scope>NUCLEOTIDE SEQUENCE [LARGE SCALE GENOMIC DNA]</scope>
</reference>
<dbReference type="OrthoDB" id="5828876at2759"/>
<dbReference type="AlphaFoldDB" id="A0A3P7J7D1"/>
<name>A0A3P7J7D1_STRVU</name>
<evidence type="ECO:0000313" key="1">
    <source>
        <dbReference type="EMBL" id="VDM72247.1"/>
    </source>
</evidence>
<gene>
    <name evidence="1" type="ORF">SVUK_LOCUS7245</name>
</gene>
<dbReference type="Pfam" id="PF02995">
    <property type="entry name" value="DUF229"/>
    <property type="match status" value="1"/>
</dbReference>
<keyword evidence="2" id="KW-1185">Reference proteome</keyword>
<dbReference type="Proteomes" id="UP000270094">
    <property type="component" value="Unassembled WGS sequence"/>
</dbReference>
<accession>A0A3P7J7D1</accession>
<sequence>MTAMVNGTVKVVAENATCMARCIIPKSDTAYDAGPFIKIPTAEDIACDIIETKCELPDKPANYYMHLQIHQMETTDEYKNSLPNVYVLVLDSVSNLMAKRSGPRDI</sequence>
<organism evidence="1 2">
    <name type="scientific">Strongylus vulgaris</name>
    <name type="common">Blood worm</name>
    <dbReference type="NCBI Taxonomy" id="40348"/>
    <lineage>
        <taxon>Eukaryota</taxon>
        <taxon>Metazoa</taxon>
        <taxon>Ecdysozoa</taxon>
        <taxon>Nematoda</taxon>
        <taxon>Chromadorea</taxon>
        <taxon>Rhabditida</taxon>
        <taxon>Rhabditina</taxon>
        <taxon>Rhabditomorpha</taxon>
        <taxon>Strongyloidea</taxon>
        <taxon>Strongylidae</taxon>
        <taxon>Strongylus</taxon>
    </lineage>
</organism>
<evidence type="ECO:0000313" key="2">
    <source>
        <dbReference type="Proteomes" id="UP000270094"/>
    </source>
</evidence>
<protein>
    <submittedName>
        <fullName evidence="1">Uncharacterized protein</fullName>
    </submittedName>
</protein>
<dbReference type="InterPro" id="IPR004245">
    <property type="entry name" value="DUF229"/>
</dbReference>
<proteinExistence type="predicted"/>
<dbReference type="EMBL" id="UYYB01024445">
    <property type="protein sequence ID" value="VDM72247.1"/>
    <property type="molecule type" value="Genomic_DNA"/>
</dbReference>